<feature type="transmembrane region" description="Helical" evidence="2">
    <location>
        <begin position="309"/>
        <end position="326"/>
    </location>
</feature>
<dbReference type="AlphaFoldDB" id="K0YP07"/>
<organism evidence="3 4">
    <name type="scientific">Winkia neuii BV029A5</name>
    <dbReference type="NCBI Taxonomy" id="888439"/>
    <lineage>
        <taxon>Bacteria</taxon>
        <taxon>Bacillati</taxon>
        <taxon>Actinomycetota</taxon>
        <taxon>Actinomycetes</taxon>
        <taxon>Actinomycetales</taxon>
        <taxon>Actinomycetaceae</taxon>
        <taxon>Winkia</taxon>
    </lineage>
</organism>
<feature type="compositionally biased region" description="Polar residues" evidence="1">
    <location>
        <begin position="218"/>
        <end position="230"/>
    </location>
</feature>
<evidence type="ECO:0000256" key="2">
    <source>
        <dbReference type="SAM" id="Phobius"/>
    </source>
</evidence>
<feature type="transmembrane region" description="Helical" evidence="2">
    <location>
        <begin position="374"/>
        <end position="400"/>
    </location>
</feature>
<dbReference type="RefSeq" id="WP_004807948.1">
    <property type="nucleotide sequence ID" value="NZ_JH815217.1"/>
</dbReference>
<comment type="caution">
    <text evidence="3">The sequence shown here is derived from an EMBL/GenBank/DDBJ whole genome shotgun (WGS) entry which is preliminary data.</text>
</comment>
<feature type="compositionally biased region" description="Low complexity" evidence="1">
    <location>
        <begin position="129"/>
        <end position="140"/>
    </location>
</feature>
<evidence type="ECO:0000256" key="1">
    <source>
        <dbReference type="SAM" id="MobiDB-lite"/>
    </source>
</evidence>
<dbReference type="HOGENOM" id="CLU_634063_0_0_11"/>
<dbReference type="Proteomes" id="UP000006075">
    <property type="component" value="Unassembled WGS sequence"/>
</dbReference>
<dbReference type="PATRIC" id="fig|888439.3.peg.1687"/>
<feature type="compositionally biased region" description="Low complexity" evidence="1">
    <location>
        <begin position="165"/>
        <end position="184"/>
    </location>
</feature>
<keyword evidence="4" id="KW-1185">Reference proteome</keyword>
<dbReference type="eggNOG" id="ENOG5033D0U">
    <property type="taxonomic scope" value="Bacteria"/>
</dbReference>
<feature type="transmembrane region" description="Helical" evidence="2">
    <location>
        <begin position="333"/>
        <end position="354"/>
    </location>
</feature>
<accession>K0YP07</accession>
<protein>
    <submittedName>
        <fullName evidence="3">Uncharacterized protein</fullName>
    </submittedName>
</protein>
<feature type="region of interest" description="Disordered" evidence="1">
    <location>
        <begin position="1"/>
        <end position="256"/>
    </location>
</feature>
<feature type="compositionally biased region" description="Basic and acidic residues" evidence="1">
    <location>
        <begin position="67"/>
        <end position="76"/>
    </location>
</feature>
<reference evidence="3 4" key="1">
    <citation type="submission" date="2012-07" db="EMBL/GenBank/DDBJ databases">
        <title>The Genome Sequence of Actinomyces neuii subsp. anitratus BVS029A5.</title>
        <authorList>
            <consortium name="The Broad Institute Genome Sequencing Platform"/>
            <person name="Earl A."/>
            <person name="Ward D."/>
            <person name="Feldgarden M."/>
            <person name="Gevers D."/>
            <person name="Saerens B."/>
            <person name="Vaneechoutte M."/>
            <person name="Walker B."/>
            <person name="Young S.K."/>
            <person name="Zeng Q."/>
            <person name="Gargeya S."/>
            <person name="Fitzgerald M."/>
            <person name="Haas B."/>
            <person name="Abouelleil A."/>
            <person name="Alvarado L."/>
            <person name="Arachchi H.M."/>
            <person name="Berlin A."/>
            <person name="Chapman S.B."/>
            <person name="Goldberg J."/>
            <person name="Griggs A."/>
            <person name="Gujja S."/>
            <person name="Hansen M."/>
            <person name="Howarth C."/>
            <person name="Imamovic A."/>
            <person name="Larimer J."/>
            <person name="McCowen C."/>
            <person name="Montmayeur A."/>
            <person name="Murphy C."/>
            <person name="Neiman D."/>
            <person name="Pearson M."/>
            <person name="Priest M."/>
            <person name="Roberts A."/>
            <person name="Saif S."/>
            <person name="Shea T."/>
            <person name="Sisk P."/>
            <person name="Sykes S."/>
            <person name="Wortman J."/>
            <person name="Nusbaum C."/>
            <person name="Birren B."/>
        </authorList>
    </citation>
    <scope>NUCLEOTIDE SEQUENCE [LARGE SCALE GENOMIC DNA]</scope>
    <source>
        <strain evidence="3 4">BVS029A5</strain>
    </source>
</reference>
<name>K0YP07_9ACTO</name>
<dbReference type="EMBL" id="AGWP01000009">
    <property type="protein sequence ID" value="EJZ85191.1"/>
    <property type="molecule type" value="Genomic_DNA"/>
</dbReference>
<evidence type="ECO:0000313" key="3">
    <source>
        <dbReference type="EMBL" id="EJZ85191.1"/>
    </source>
</evidence>
<feature type="compositionally biased region" description="Basic and acidic residues" evidence="1">
    <location>
        <begin position="1"/>
        <end position="20"/>
    </location>
</feature>
<proteinExistence type="predicted"/>
<keyword evidence="2" id="KW-1133">Transmembrane helix</keyword>
<dbReference type="OrthoDB" id="9996413at2"/>
<evidence type="ECO:0000313" key="4">
    <source>
        <dbReference type="Proteomes" id="UP000006075"/>
    </source>
</evidence>
<dbReference type="CDD" id="cd06174">
    <property type="entry name" value="MFS"/>
    <property type="match status" value="1"/>
</dbReference>
<keyword evidence="2" id="KW-0812">Transmembrane</keyword>
<gene>
    <name evidence="3" type="ORF">HMPREF9240_01678</name>
</gene>
<feature type="compositionally biased region" description="Polar residues" evidence="1">
    <location>
        <begin position="52"/>
        <end position="61"/>
    </location>
</feature>
<feature type="compositionally biased region" description="Acidic residues" evidence="1">
    <location>
        <begin position="102"/>
        <end position="128"/>
    </location>
</feature>
<feature type="region of interest" description="Disordered" evidence="1">
    <location>
        <begin position="408"/>
        <end position="432"/>
    </location>
</feature>
<feature type="compositionally biased region" description="Basic and acidic residues" evidence="1">
    <location>
        <begin position="185"/>
        <end position="208"/>
    </location>
</feature>
<keyword evidence="2" id="KW-0472">Membrane</keyword>
<feature type="compositionally biased region" description="Basic and acidic residues" evidence="1">
    <location>
        <begin position="408"/>
        <end position="426"/>
    </location>
</feature>
<feature type="transmembrane region" description="Helical" evidence="2">
    <location>
        <begin position="267"/>
        <end position="289"/>
    </location>
</feature>
<sequence length="432" mass="45188">MSDNADPKDIVGRRIWRISDDAAPDTGTQGLPVQGAQKTAAIVGEPVGAGRSGSTSYNFVSAAQAKPQKDASKQDEQVTEPAEQAVLEQPAQEPAPALDTPSEAEAEEGLGEEAAEEAPAEAADEGEAQAEPQAQANEEATVVAETRPAAPAFAPVHPKDEGHQAPQADAAAEAFPTTSTPITDTTKRTSIADRFPAEGPRDPEREAESTLIRRQSLLAPTQTTPANQEEPTWAKREAQASPSTAEASEEELFEGATVRPSTKSRGLAHFGVLIGTILLVPIALALFIAGVAQPEGAQYFALGTNVGRILLVLLGVVGAFLAVLLARWSSLGSFIAGILLFGLGVAGIVISPLVSVWSDNIVRDLTDGSLASRFVSTFALLSANGTLAMAGAVLLAVGFVSHGARRKGREDTRTRERVEDALENRKKASRAK</sequence>